<dbReference type="SUPFAM" id="SSF48179">
    <property type="entry name" value="6-phosphogluconate dehydrogenase C-terminal domain-like"/>
    <property type="match status" value="1"/>
</dbReference>
<dbReference type="InterPro" id="IPR013328">
    <property type="entry name" value="6PGD_dom2"/>
</dbReference>
<name>A0A9K3CSR2_9EUKA</name>
<dbReference type="Proteomes" id="UP000265618">
    <property type="component" value="Unassembled WGS sequence"/>
</dbReference>
<proteinExistence type="predicted"/>
<dbReference type="InterPro" id="IPR013752">
    <property type="entry name" value="KPA_reductase"/>
</dbReference>
<dbReference type="Pfam" id="PF08546">
    <property type="entry name" value="ApbA_C"/>
    <property type="match status" value="1"/>
</dbReference>
<dbReference type="PANTHER" id="PTHR43765:SF2">
    <property type="entry name" value="2-DEHYDROPANTOATE 2-REDUCTASE"/>
    <property type="match status" value="1"/>
</dbReference>
<dbReference type="Gene3D" id="1.10.1040.10">
    <property type="entry name" value="N-(1-d-carboxylethyl)-l-norvaline Dehydrogenase, domain 2"/>
    <property type="match status" value="1"/>
</dbReference>
<protein>
    <recommendedName>
        <fullName evidence="3">Ketopantoate reductase C-terminal domain-containing protein</fullName>
    </recommendedName>
</protein>
<keyword evidence="1" id="KW-0521">NADP</keyword>
<dbReference type="AlphaFoldDB" id="A0A9K3CSR2"/>
<dbReference type="EMBL" id="BDIP01000626">
    <property type="protein sequence ID" value="GIQ82217.1"/>
    <property type="molecule type" value="Genomic_DNA"/>
</dbReference>
<sequence length="140" mass="14717">SVSFSSHLDIENIIWQKLLANASTNCVAAMTGLTAIHILANESTRSLLEGLAEEVAQVARAKDLSFPALDDPAGYVCTGFAGTKDNKVSMLQDIEAGRPTEIGTLNEAICKEGKALGVPTPLNAFASQVIRGKEVCNSLA</sequence>
<reference evidence="4 5" key="1">
    <citation type="journal article" date="2018" name="PLoS ONE">
        <title>The draft genome of Kipferlia bialata reveals reductive genome evolution in fornicate parasites.</title>
        <authorList>
            <person name="Tanifuji G."/>
            <person name="Takabayashi S."/>
            <person name="Kume K."/>
            <person name="Takagi M."/>
            <person name="Nakayama T."/>
            <person name="Kamikawa R."/>
            <person name="Inagaki Y."/>
            <person name="Hashimoto T."/>
        </authorList>
    </citation>
    <scope>NUCLEOTIDE SEQUENCE [LARGE SCALE GENOMIC DNA]</scope>
    <source>
        <strain evidence="4">NY0173</strain>
    </source>
</reference>
<accession>A0A9K3CSR2</accession>
<feature type="domain" description="Ketopantoate reductase C-terminal" evidence="3">
    <location>
        <begin position="9"/>
        <end position="134"/>
    </location>
</feature>
<dbReference type="PANTHER" id="PTHR43765">
    <property type="entry name" value="2-DEHYDROPANTOATE 2-REDUCTASE-RELATED"/>
    <property type="match status" value="1"/>
</dbReference>
<dbReference type="GO" id="GO:0008677">
    <property type="term" value="F:2-dehydropantoate 2-reductase activity"/>
    <property type="evidence" value="ECO:0007669"/>
    <property type="project" value="TreeGrafter"/>
</dbReference>
<keyword evidence="2" id="KW-0560">Oxidoreductase</keyword>
<comment type="caution">
    <text evidence="4">The sequence shown here is derived from an EMBL/GenBank/DDBJ whole genome shotgun (WGS) entry which is preliminary data.</text>
</comment>
<gene>
    <name evidence="4" type="ORF">KIPB_003315</name>
</gene>
<dbReference type="InterPro" id="IPR050838">
    <property type="entry name" value="Ketopantoate_reductase"/>
</dbReference>
<feature type="non-terminal residue" evidence="4">
    <location>
        <position position="1"/>
    </location>
</feature>
<dbReference type="GO" id="GO:0005737">
    <property type="term" value="C:cytoplasm"/>
    <property type="evidence" value="ECO:0007669"/>
    <property type="project" value="TreeGrafter"/>
</dbReference>
<evidence type="ECO:0000313" key="5">
    <source>
        <dbReference type="Proteomes" id="UP000265618"/>
    </source>
</evidence>
<dbReference type="InterPro" id="IPR008927">
    <property type="entry name" value="6-PGluconate_DH-like_C_sf"/>
</dbReference>
<dbReference type="OrthoDB" id="73846at2759"/>
<evidence type="ECO:0000259" key="3">
    <source>
        <dbReference type="Pfam" id="PF08546"/>
    </source>
</evidence>
<evidence type="ECO:0000256" key="1">
    <source>
        <dbReference type="ARBA" id="ARBA00022857"/>
    </source>
</evidence>
<keyword evidence="5" id="KW-1185">Reference proteome</keyword>
<evidence type="ECO:0000313" key="4">
    <source>
        <dbReference type="EMBL" id="GIQ82217.1"/>
    </source>
</evidence>
<dbReference type="GO" id="GO:0050661">
    <property type="term" value="F:NADP binding"/>
    <property type="evidence" value="ECO:0007669"/>
    <property type="project" value="TreeGrafter"/>
</dbReference>
<evidence type="ECO:0000256" key="2">
    <source>
        <dbReference type="ARBA" id="ARBA00023002"/>
    </source>
</evidence>
<organism evidence="4 5">
    <name type="scientific">Kipferlia bialata</name>
    <dbReference type="NCBI Taxonomy" id="797122"/>
    <lineage>
        <taxon>Eukaryota</taxon>
        <taxon>Metamonada</taxon>
        <taxon>Carpediemonas-like organisms</taxon>
        <taxon>Kipferlia</taxon>
    </lineage>
</organism>